<dbReference type="CDD" id="cd02440">
    <property type="entry name" value="AdoMet_MTases"/>
    <property type="match status" value="1"/>
</dbReference>
<gene>
    <name evidence="1" type="ORF">LEP1GSC047_2224</name>
</gene>
<dbReference type="InterPro" id="IPR029063">
    <property type="entry name" value="SAM-dependent_MTases_sf"/>
</dbReference>
<dbReference type="AlphaFoldDB" id="V6I045"/>
<sequence length="322" mass="37206">MNQTCYLCKSQRNETVFIENSIAIVRCLDCDHVFSTYEQDEHYEGYWGEEETSYDLNWWDLAHREIYQDFIEKFLSSPKGNILDVGCGLGFFIKMVNNDRPGWDAVGYEISNQAIKFAKEKNGLKNVHSGIVQTSGLPEAHFDIITLWDVIEHIPKPHGLITYLLTLLKPGGFLFIQTPNFPVQLYKAKLKVLINGMKPDYHYLEAKDHINDYSEKTLAMLSKQCGFSSVEFTILKPIASVSGSSAKLGVILKKLFYFGTLLIWKLTFRRINVNLTLFALFRKERKHLSLQNEKLHKVTFNRLKSISRNSLRNENKPTQRVI</sequence>
<dbReference type="Pfam" id="PF13489">
    <property type="entry name" value="Methyltransf_23"/>
    <property type="match status" value="1"/>
</dbReference>
<dbReference type="Gene3D" id="3.40.50.150">
    <property type="entry name" value="Vaccinia Virus protein VP39"/>
    <property type="match status" value="1"/>
</dbReference>
<dbReference type="PANTHER" id="PTHR43861">
    <property type="entry name" value="TRANS-ACONITATE 2-METHYLTRANSFERASE-RELATED"/>
    <property type="match status" value="1"/>
</dbReference>
<name>V6I045_9LEPT</name>
<dbReference type="RefSeq" id="WP_010412565.1">
    <property type="nucleotide sequence ID" value="NZ_AHMM02000006.1"/>
</dbReference>
<evidence type="ECO:0000313" key="2">
    <source>
        <dbReference type="Proteomes" id="UP000018719"/>
    </source>
</evidence>
<dbReference type="PANTHER" id="PTHR43861:SF6">
    <property type="entry name" value="METHYLTRANSFERASE TYPE 11"/>
    <property type="match status" value="1"/>
</dbReference>
<dbReference type="Proteomes" id="UP000018719">
    <property type="component" value="Unassembled WGS sequence"/>
</dbReference>
<dbReference type="EMBL" id="AHMM02000006">
    <property type="protein sequence ID" value="EQA38634.1"/>
    <property type="molecule type" value="Genomic_DNA"/>
</dbReference>
<dbReference type="STRING" id="1049790.LEP1GSC047_2224"/>
<accession>V6I045</accession>
<protein>
    <submittedName>
        <fullName evidence="1">Putative methionine biosynthesis protein MetW</fullName>
    </submittedName>
</protein>
<proteinExistence type="predicted"/>
<dbReference type="SUPFAM" id="SSF53335">
    <property type="entry name" value="S-adenosyl-L-methionine-dependent methyltransferases"/>
    <property type="match status" value="1"/>
</dbReference>
<reference evidence="1 2" key="1">
    <citation type="submission" date="2013-05" db="EMBL/GenBank/DDBJ databases">
        <authorList>
            <person name="Harkins D.M."/>
            <person name="Durkin A.S."/>
            <person name="Brinkac L.M."/>
            <person name="Haft D.H."/>
            <person name="Selengut J.D."/>
            <person name="Sanka R."/>
            <person name="DePew J."/>
            <person name="Purushe J."/>
            <person name="Hartskeerl R.A."/>
            <person name="Ahmed A."/>
            <person name="van der Linden H."/>
            <person name="Goris M.G.A."/>
            <person name="Vinetz J.M."/>
            <person name="Sutton G.G."/>
            <person name="Nierman W.C."/>
            <person name="Fouts D.E."/>
        </authorList>
    </citation>
    <scope>NUCLEOTIDE SEQUENCE [LARGE SCALE GENOMIC DNA]</scope>
    <source>
        <strain evidence="1 2">10</strain>
    </source>
</reference>
<comment type="caution">
    <text evidence="1">The sequence shown here is derived from an EMBL/GenBank/DDBJ whole genome shotgun (WGS) entry which is preliminary data.</text>
</comment>
<organism evidence="1 2">
    <name type="scientific">Leptospira inadai serovar Lyme str. 10</name>
    <dbReference type="NCBI Taxonomy" id="1049790"/>
    <lineage>
        <taxon>Bacteria</taxon>
        <taxon>Pseudomonadati</taxon>
        <taxon>Spirochaetota</taxon>
        <taxon>Spirochaetia</taxon>
        <taxon>Leptospirales</taxon>
        <taxon>Leptospiraceae</taxon>
        <taxon>Leptospira</taxon>
    </lineage>
</organism>
<evidence type="ECO:0000313" key="1">
    <source>
        <dbReference type="EMBL" id="EQA38634.1"/>
    </source>
</evidence>